<dbReference type="Pfam" id="PF05170">
    <property type="entry name" value="AsmA"/>
    <property type="match status" value="1"/>
</dbReference>
<sequence>MKKAGKIFLYTLISIFLFVILLVVIAGLAQNRIVRLALDQVSKTTDIPIQVGDIQFSLIQRFPLATLECKNLLISSPDTLENSRDTLLNAGNLYVSFEVKPLLKGIFEVKKVEIQNADAFYRVDSIGKSNYDFLIDTTQTETIDTSSNSIYLNVETLQLQNVRCHYRDNHLKAGGNLLVDELNLSGLIDNQQYSGQITGQAHLTQCYAPETRLERMKSASIQFNMNYQDDTLAVQQADIDVDDNAQMALKGYINISKSLMADLSVQARNVNIAGLTQYVPSQYLKDYGIQSPEGKLNLDAHVTGNLTDSVQLPHVDATLQLYNGRVQYGEYPEINNIALNANVTNGSSNNNRTTRLNIHSLSFRAANSAASLTGTVENLECLSYSFHSKLNLAMSDWKPFIPDSIVQGIDGNVRASLSSHGTLPDSITAPFINSVAANTTLDLTASKLNVAVDSLLSVRNLTGRLRYQPGNLRLDSLSAQVPAYHLNLKYLDLNSDITGEFTQPDSLQLAIHQLHLQTDSSDVQLQGTLKNPTTPDYSLDGKLRLNLAEVYSMLPDSLANGLSGTVSADIQSAAKINLDSITSQLNDVLFNRSHFSLALGNVTVDMPDSLMCVQNLSGNLNYKDDTLRIGQLNGKYLGLHFGAQATTVSNIYTAAILNTPKELTVHGDFSVDSLDYALIDSFLKSDSLSASSAQPEQHADTMKFTYKVNGTFHANQLKYGTNLFTNVDTKFLVKENYYVLDSMAMDAYSGKALTSLKIELNPEGEMDMYFKTNVDQMNVSQMADGLHNYIQIEDFTSDHVKGIISTQMDGEIVLDKNFEPVYHSLMLKGDLTIQKGALLNVKPVMEVEKIPGVGLKHMDQLYFSTLKSSIFLFKNKLYVPKTEIRSSSFDAMFLGMYSFGGDYAYHIRMFLGEVLSSKSRAHLRKQAHDSGFEDDPDDITKGRTSIYLVSKYENGKEKAGLDNRKDRTNMVAKVNLQEQMVNMRFHPALVTYHTDE</sequence>
<dbReference type="RefSeq" id="WP_106542633.1">
    <property type="nucleotide sequence ID" value="NZ_BLAU01000001.1"/>
</dbReference>
<reference evidence="3 6" key="2">
    <citation type="submission" date="2019-10" db="EMBL/GenBank/DDBJ databases">
        <title>Prolixibacter strains distinguished by the presence of nitrate reductase genes were adept at nitrate-dependent anaerobic corrosion of metallic iron and carbon steel.</title>
        <authorList>
            <person name="Iino T."/>
            <person name="Shono N."/>
            <person name="Ito K."/>
            <person name="Nakamura R."/>
            <person name="Sueoka K."/>
            <person name="Harayama S."/>
            <person name="Ohkuma M."/>
        </authorList>
    </citation>
    <scope>NUCLEOTIDE SEQUENCE [LARGE SCALE GENOMIC DNA]</scope>
    <source>
        <strain evidence="3 6">MIC1-1</strain>
    </source>
</reference>
<keyword evidence="6" id="KW-1185">Reference proteome</keyword>
<evidence type="ECO:0000313" key="3">
    <source>
        <dbReference type="EMBL" id="GET22832.1"/>
    </source>
</evidence>
<protein>
    <submittedName>
        <fullName evidence="4">Uncharacterized protein involved in outer membrane biogenesis</fullName>
    </submittedName>
</protein>
<dbReference type="PANTHER" id="PTHR30441:SF8">
    <property type="entry name" value="DUF748 DOMAIN-CONTAINING PROTEIN"/>
    <property type="match status" value="1"/>
</dbReference>
<proteinExistence type="predicted"/>
<dbReference type="GO" id="GO:0005886">
    <property type="term" value="C:plasma membrane"/>
    <property type="evidence" value="ECO:0007669"/>
    <property type="project" value="TreeGrafter"/>
</dbReference>
<dbReference type="GO" id="GO:0090313">
    <property type="term" value="P:regulation of protein targeting to membrane"/>
    <property type="evidence" value="ECO:0007669"/>
    <property type="project" value="TreeGrafter"/>
</dbReference>
<keyword evidence="1" id="KW-1133">Transmembrane helix</keyword>
<evidence type="ECO:0000313" key="6">
    <source>
        <dbReference type="Proteomes" id="UP000396862"/>
    </source>
</evidence>
<evidence type="ECO:0000256" key="1">
    <source>
        <dbReference type="SAM" id="Phobius"/>
    </source>
</evidence>
<dbReference type="Proteomes" id="UP000240621">
    <property type="component" value="Unassembled WGS sequence"/>
</dbReference>
<evidence type="ECO:0000259" key="2">
    <source>
        <dbReference type="Pfam" id="PF05170"/>
    </source>
</evidence>
<accession>A0A2P8CBT0</accession>
<feature type="transmembrane region" description="Helical" evidence="1">
    <location>
        <begin position="7"/>
        <end position="29"/>
    </location>
</feature>
<dbReference type="InterPro" id="IPR007844">
    <property type="entry name" value="AsmA"/>
</dbReference>
<organism evidence="4 5">
    <name type="scientific">Prolixibacter denitrificans</name>
    <dbReference type="NCBI Taxonomy" id="1541063"/>
    <lineage>
        <taxon>Bacteria</taxon>
        <taxon>Pseudomonadati</taxon>
        <taxon>Bacteroidota</taxon>
        <taxon>Bacteroidia</taxon>
        <taxon>Marinilabiliales</taxon>
        <taxon>Prolixibacteraceae</taxon>
        <taxon>Prolixibacter</taxon>
    </lineage>
</organism>
<reference evidence="4 5" key="1">
    <citation type="submission" date="2018-03" db="EMBL/GenBank/DDBJ databases">
        <title>Genomic Encyclopedia of Archaeal and Bacterial Type Strains, Phase II (KMG-II): from individual species to whole genera.</title>
        <authorList>
            <person name="Goeker M."/>
        </authorList>
    </citation>
    <scope>NUCLEOTIDE SEQUENCE [LARGE SCALE GENOMIC DNA]</scope>
    <source>
        <strain evidence="4 5">DSM 27267</strain>
    </source>
</reference>
<evidence type="ECO:0000313" key="5">
    <source>
        <dbReference type="Proteomes" id="UP000240621"/>
    </source>
</evidence>
<gene>
    <name evidence="4" type="ORF">CLV93_106174</name>
    <name evidence="3" type="ORF">JCM18694_30780</name>
</gene>
<dbReference type="PANTHER" id="PTHR30441">
    <property type="entry name" value="DUF748 DOMAIN-CONTAINING PROTEIN"/>
    <property type="match status" value="1"/>
</dbReference>
<evidence type="ECO:0000313" key="4">
    <source>
        <dbReference type="EMBL" id="PSK82426.1"/>
    </source>
</evidence>
<dbReference type="OrthoDB" id="975028at2"/>
<dbReference type="InterPro" id="IPR052894">
    <property type="entry name" value="AsmA-related"/>
</dbReference>
<keyword evidence="1" id="KW-0812">Transmembrane</keyword>
<keyword evidence="1" id="KW-0472">Membrane</keyword>
<dbReference type="EMBL" id="PYGC01000006">
    <property type="protein sequence ID" value="PSK82426.1"/>
    <property type="molecule type" value="Genomic_DNA"/>
</dbReference>
<dbReference type="EMBL" id="BLAU01000001">
    <property type="protein sequence ID" value="GET22832.1"/>
    <property type="molecule type" value="Genomic_DNA"/>
</dbReference>
<comment type="caution">
    <text evidence="4">The sequence shown here is derived from an EMBL/GenBank/DDBJ whole genome shotgun (WGS) entry which is preliminary data.</text>
</comment>
<name>A0A2P8CBT0_9BACT</name>
<dbReference type="Proteomes" id="UP000396862">
    <property type="component" value="Unassembled WGS sequence"/>
</dbReference>
<dbReference type="AlphaFoldDB" id="A0A2P8CBT0"/>
<feature type="domain" description="AsmA" evidence="2">
    <location>
        <begin position="1"/>
        <end position="173"/>
    </location>
</feature>